<name>A0ABQ3HKG0_9ACTN</name>
<evidence type="ECO:0000313" key="12">
    <source>
        <dbReference type="Proteomes" id="UP000597341"/>
    </source>
</evidence>
<feature type="transmembrane region" description="Helical" evidence="10">
    <location>
        <begin position="530"/>
        <end position="556"/>
    </location>
</feature>
<keyword evidence="8" id="KW-0175">Coiled coil</keyword>
<organism evidence="11 12">
    <name type="scientific">Nocardioides flavus</name>
    <name type="common">ex Wang et al. 2016</name>
    <dbReference type="NCBI Taxonomy" id="2058780"/>
    <lineage>
        <taxon>Bacteria</taxon>
        <taxon>Bacillati</taxon>
        <taxon>Actinomycetota</taxon>
        <taxon>Actinomycetes</taxon>
        <taxon>Propionibacteriales</taxon>
        <taxon>Nocardioidaceae</taxon>
        <taxon>Nocardioides</taxon>
    </lineage>
</organism>
<comment type="subcellular location">
    <subcellularLocation>
        <location evidence="1">Membrane</location>
        <topology evidence="1">Multi-pass membrane protein</topology>
    </subcellularLocation>
</comment>
<dbReference type="EMBL" id="BNAD01000004">
    <property type="protein sequence ID" value="GHE17152.1"/>
    <property type="molecule type" value="Genomic_DNA"/>
</dbReference>
<evidence type="ECO:0000256" key="8">
    <source>
        <dbReference type="SAM" id="Coils"/>
    </source>
</evidence>
<feature type="transmembrane region" description="Helical" evidence="10">
    <location>
        <begin position="424"/>
        <end position="449"/>
    </location>
</feature>
<evidence type="ECO:0000256" key="3">
    <source>
        <dbReference type="ARBA" id="ARBA00022448"/>
    </source>
</evidence>
<comment type="caution">
    <text evidence="11">The sequence shown here is derived from an EMBL/GenBank/DDBJ whole genome shotgun (WGS) entry which is preliminary data.</text>
</comment>
<keyword evidence="6" id="KW-0406">Ion transport</keyword>
<keyword evidence="4 10" id="KW-0812">Transmembrane</keyword>
<feature type="coiled-coil region" evidence="8">
    <location>
        <begin position="106"/>
        <end position="143"/>
    </location>
</feature>
<keyword evidence="7 10" id="KW-0472">Membrane</keyword>
<dbReference type="Pfam" id="PF01496">
    <property type="entry name" value="V_ATPase_I"/>
    <property type="match status" value="1"/>
</dbReference>
<feature type="region of interest" description="Disordered" evidence="9">
    <location>
        <begin position="30"/>
        <end position="61"/>
    </location>
</feature>
<evidence type="ECO:0000256" key="9">
    <source>
        <dbReference type="SAM" id="MobiDB-lite"/>
    </source>
</evidence>
<dbReference type="Gene3D" id="1.20.1460.20">
    <property type="match status" value="1"/>
</dbReference>
<feature type="transmembrane region" description="Helical" evidence="10">
    <location>
        <begin position="568"/>
        <end position="585"/>
    </location>
</feature>
<keyword evidence="5 10" id="KW-1133">Transmembrane helix</keyword>
<sequence>MIRRLHHVQLLGRREQLLETVESLQRAGVAEVTPSGAPTGSADKAADPVADPAANKGEDRMARRDLLARVQRLLEWAPSDASLARESPRRSADAAPVDPRDADVNIATLELEVESLRGAQASLEEERDALARYVDVLAQLETLVPELTSLSDAELELLGLAMTALVLDDPAGAVVGLLETQLRQLAGNGFMLRSTDAGRARGCLLVVARDRLPEVLGLMGADEISRVEVPEDYAHLSLHTTLVRMRARLVDLQADLDAVRADLDALWLREAPGLRAAARALLVLTERDAAVAAAALSERTFLLRCWVRADRRREVREQLDRDGLADVAVVDAPAGEVPGPSPVELTGRAAWSPYRRLVGFLSWPSPNGLDPTGLMAIFLPFLFGVMVGDVVYGAALAGIGWWLRHRARTHDRGGVEGGVMDDAGRVLIAGGAWAVLWGVMFGEALGSLGNMWGMPALWFYRGGPEALEPLLLFAVALGWSHIVLGLTLGLVTALRRGDRHRTLEVGGTLAVLLGATAAIAATILNAPSWVTLAALVPAVVGLVATSSVHGPIGALLGPLELIGTVGNVLSYLRVAAVGLASVYLANVANELATELPLLIGLFVAVLLHLLNLGLAAFSPMVQALRLHYVEFFSKFHDGEGQAFQPLGAHGALNPRALLTPPRDRPLGPLLTPTFDPVGVPPHGTTNGVRIADATHER</sequence>
<keyword evidence="3" id="KW-0813">Transport</keyword>
<accession>A0ABQ3HKG0</accession>
<evidence type="ECO:0000256" key="7">
    <source>
        <dbReference type="ARBA" id="ARBA00023136"/>
    </source>
</evidence>
<feature type="transmembrane region" description="Helical" evidence="10">
    <location>
        <begin position="597"/>
        <end position="617"/>
    </location>
</feature>
<evidence type="ECO:0000256" key="1">
    <source>
        <dbReference type="ARBA" id="ARBA00004141"/>
    </source>
</evidence>
<evidence type="ECO:0008006" key="13">
    <source>
        <dbReference type="Google" id="ProtNLM"/>
    </source>
</evidence>
<feature type="transmembrane region" description="Helical" evidence="10">
    <location>
        <begin position="469"/>
        <end position="491"/>
    </location>
</feature>
<evidence type="ECO:0000256" key="10">
    <source>
        <dbReference type="SAM" id="Phobius"/>
    </source>
</evidence>
<feature type="transmembrane region" description="Helical" evidence="10">
    <location>
        <begin position="374"/>
        <end position="403"/>
    </location>
</feature>
<evidence type="ECO:0000256" key="2">
    <source>
        <dbReference type="ARBA" id="ARBA00009904"/>
    </source>
</evidence>
<evidence type="ECO:0000256" key="5">
    <source>
        <dbReference type="ARBA" id="ARBA00022989"/>
    </source>
</evidence>
<evidence type="ECO:0000313" key="11">
    <source>
        <dbReference type="EMBL" id="GHE17152.1"/>
    </source>
</evidence>
<comment type="similarity">
    <text evidence="2">Belongs to the V-ATPase 116 kDa subunit family.</text>
</comment>
<evidence type="ECO:0000256" key="6">
    <source>
        <dbReference type="ARBA" id="ARBA00023065"/>
    </source>
</evidence>
<dbReference type="Gene3D" id="3.30.70.2750">
    <property type="match status" value="1"/>
</dbReference>
<feature type="region of interest" description="Disordered" evidence="9">
    <location>
        <begin position="673"/>
        <end position="697"/>
    </location>
</feature>
<dbReference type="RefSeq" id="WP_068324848.1">
    <property type="nucleotide sequence ID" value="NZ_BNAD01000004.1"/>
</dbReference>
<dbReference type="Proteomes" id="UP000597341">
    <property type="component" value="Unassembled WGS sequence"/>
</dbReference>
<dbReference type="Gene3D" id="3.30.70.2170">
    <property type="match status" value="1"/>
</dbReference>
<protein>
    <recommendedName>
        <fullName evidence="13">V-type ATP synthase subunit I</fullName>
    </recommendedName>
</protein>
<dbReference type="PANTHER" id="PTHR11629">
    <property type="entry name" value="VACUOLAR PROTON ATPASES"/>
    <property type="match status" value="1"/>
</dbReference>
<keyword evidence="12" id="KW-1185">Reference proteome</keyword>
<dbReference type="InterPro" id="IPR002490">
    <property type="entry name" value="V-ATPase_116kDa_su"/>
</dbReference>
<gene>
    <name evidence="11" type="ORF">GCM10011376_17620</name>
</gene>
<feature type="transmembrane region" description="Helical" evidence="10">
    <location>
        <begin position="503"/>
        <end position="524"/>
    </location>
</feature>
<reference evidence="12" key="1">
    <citation type="journal article" date="2019" name="Int. J. Syst. Evol. Microbiol.">
        <title>The Global Catalogue of Microorganisms (GCM) 10K type strain sequencing project: providing services to taxonomists for standard genome sequencing and annotation.</title>
        <authorList>
            <consortium name="The Broad Institute Genomics Platform"/>
            <consortium name="The Broad Institute Genome Sequencing Center for Infectious Disease"/>
            <person name="Wu L."/>
            <person name="Ma J."/>
        </authorList>
    </citation>
    <scope>NUCLEOTIDE SEQUENCE [LARGE SCALE GENOMIC DNA]</scope>
    <source>
        <strain evidence="12">CGMCC 1.12791</strain>
    </source>
</reference>
<proteinExistence type="inferred from homology"/>
<dbReference type="PANTHER" id="PTHR11629:SF63">
    <property type="entry name" value="V-TYPE PROTON ATPASE SUBUNIT A"/>
    <property type="match status" value="1"/>
</dbReference>
<evidence type="ECO:0000256" key="4">
    <source>
        <dbReference type="ARBA" id="ARBA00022692"/>
    </source>
</evidence>